<evidence type="ECO:0000256" key="2">
    <source>
        <dbReference type="ARBA" id="ARBA00022806"/>
    </source>
</evidence>
<name>A0A813L330_POLGL</name>
<evidence type="ECO:0000256" key="1">
    <source>
        <dbReference type="ARBA" id="ARBA00022801"/>
    </source>
</evidence>
<evidence type="ECO:0000259" key="3">
    <source>
        <dbReference type="PROSITE" id="PS51192"/>
    </source>
</evidence>
<proteinExistence type="predicted"/>
<dbReference type="SMART" id="SM00487">
    <property type="entry name" value="DEXDc"/>
    <property type="match status" value="1"/>
</dbReference>
<dbReference type="InterPro" id="IPR027417">
    <property type="entry name" value="P-loop_NTPase"/>
</dbReference>
<dbReference type="PROSITE" id="PS51192">
    <property type="entry name" value="HELICASE_ATP_BIND_1"/>
    <property type="match status" value="1"/>
</dbReference>
<evidence type="ECO:0000313" key="5">
    <source>
        <dbReference type="Proteomes" id="UP000626109"/>
    </source>
</evidence>
<dbReference type="GO" id="GO:0003676">
    <property type="term" value="F:nucleic acid binding"/>
    <property type="evidence" value="ECO:0007669"/>
    <property type="project" value="InterPro"/>
</dbReference>
<protein>
    <recommendedName>
        <fullName evidence="3">Helicase ATP-binding domain-containing protein</fullName>
    </recommendedName>
</protein>
<dbReference type="Proteomes" id="UP000626109">
    <property type="component" value="Unassembled WGS sequence"/>
</dbReference>
<sequence>DAPRPAPDGKAFWEWQDHYKSSGTLPGKLDWEQESDDNHLFQDRLGNRGLDFSRYDTVPIEVSGEKSSEIPALSTFEEMYSEFQECIPEALIQNVRRCQYDKPTPVQKYAIPVGLVGRDVMCCAQTGSGKTAAFLFPVIGRMMLGLDEPAGGLQVAFEGKCSPDSMILTPTRELCIQIYEEALKFCHRTPYRCTLIYGGAKPKEQMQELAKGADVLIATPGRLNDFIGRDILSVEKVSVLVLDEADRMLDMGFESQIREICETHGMPPKDWRGFLFHNLQQSEVPREWDAVFDYFRDFQRWDEYKPVEDFEIGAGRHWAAVAALGVKHLPWRLTSRNGEALSSFAVRFQEDMPRDKKILNFIDATLVFHEADHVGERIEQETKYYSWSATGMFWEVNAEAPSIRIGDPCSEDDLRPFKRRTLVVELQSTFTGDRSKVDVANRIFLEDPTLREFLSSPEAGAAYMQDHLLPFMRKYTVEDCVALLTNPPEAIKQATSNFVKKMARGGISDCADNRDENADLIHAKLMVHNLHIALHTSSFIKNYMFRTSKLVPGLGRDAGTEQKPSKLENVKRAVLLYPYLLKYDDAKVGFHRLSLNVQKFNDLVQVHGVDKIGSLEDFPNVFDLKEKLRDAQADEDEAAWNDECPVATQMAEDVVVETLIEAVDLQALQTYADSRVDRQQSLLLRYIRKLHVHGFEDAAFPGLRCVRLEYMQKYSIAGRRYAIGLSLQNLTKEARTAACGSFALDVDIANSIPSILVKLAQDFNLVHCCPFLVRYVTYYDVWRQFLMDLHDESLENVKVMILRCFFYGLPRDDNPLLWSIAHDMHALGEQLLQDPKFAYLSGLFGTRRNPLASRIAYLGFGTEDAVIEDLRSQLRDAMPELRVTVLMFDGIIASARPDLREDLLRELEIFGTRTGMKVVIKPWSLVGGTCQGVLKDVCLIDALNRLGFPIPYTCNGPFSTHDGNIMLSHLGAALYHMADHHRITEGKYLLHNSFHFRSMMVREGTITVFDGEQTQRISSTQLDSMLADANLTIFRLGNHKPSTLIALDHQPVRVGGATRKKAVTKPIAVRKKPAAAMVQKKKETNSASEQKVKSVTDNKPVTFVYTNPLTTCTSCNTGSLTNNYCVDAAIYDVTGPQDIKVQVKQCCKRSCRMNYGPNFKNIGNDKVNTCSVRSLADNDVLFISVKRGFTVRLIRYHVNLMFRGFLSSKAVAWSYDETFCRGANPVVSIGWGTHWDELLTQAMFYYMAVDQFEAIAMHLFVKIGDEISSSALALYDAYVHENEYPPQLKNEVKELVGDGHQKVMTKCTCAAKGKKKLVGKDRFDHGWFMVVNPADGRVVSVVLQHEPENNKTVTRAVCKVLPMYTNVNLFVMDRNCKFQPTAEKNSDLDQIKYYSIDKFHAQGHVSKCKCNPRTVLRLKRRMKGVNGSICESTFAWFRGYAKTFNEMRKCRHHFAVLYFVLLHNRQMEQGRAIYLNPSKARKDFIKTMTRGKSSSYHCSMKKVAMKSVKRTKKRTMKKSVQKVITRISKKAQRKTMRRAMK</sequence>
<dbReference type="PANTHER" id="PTHR47958">
    <property type="entry name" value="ATP-DEPENDENT RNA HELICASE DBP3"/>
    <property type="match status" value="1"/>
</dbReference>
<dbReference type="GO" id="GO:0005524">
    <property type="term" value="F:ATP binding"/>
    <property type="evidence" value="ECO:0007669"/>
    <property type="project" value="InterPro"/>
</dbReference>
<dbReference type="InterPro" id="IPR000629">
    <property type="entry name" value="RNA-helicase_DEAD-box_CS"/>
</dbReference>
<keyword evidence="1" id="KW-0378">Hydrolase</keyword>
<dbReference type="Gene3D" id="3.40.50.300">
    <property type="entry name" value="P-loop containing nucleotide triphosphate hydrolases"/>
    <property type="match status" value="1"/>
</dbReference>
<dbReference type="PROSITE" id="PS00039">
    <property type="entry name" value="DEAD_ATP_HELICASE"/>
    <property type="match status" value="1"/>
</dbReference>
<evidence type="ECO:0000313" key="4">
    <source>
        <dbReference type="EMBL" id="CAE8721479.1"/>
    </source>
</evidence>
<comment type="caution">
    <text evidence="4">The sequence shown here is derived from an EMBL/GenBank/DDBJ whole genome shotgun (WGS) entry which is preliminary data.</text>
</comment>
<dbReference type="GO" id="GO:0004386">
    <property type="term" value="F:helicase activity"/>
    <property type="evidence" value="ECO:0007669"/>
    <property type="project" value="UniProtKB-KW"/>
</dbReference>
<keyword evidence="2" id="KW-0347">Helicase</keyword>
<dbReference type="Pfam" id="PF00270">
    <property type="entry name" value="DEAD"/>
    <property type="match status" value="1"/>
</dbReference>
<keyword evidence="2" id="KW-0067">ATP-binding</keyword>
<dbReference type="InterPro" id="IPR011545">
    <property type="entry name" value="DEAD/DEAH_box_helicase_dom"/>
</dbReference>
<dbReference type="EMBL" id="CAJNNW010034072">
    <property type="protein sequence ID" value="CAE8721479.1"/>
    <property type="molecule type" value="Genomic_DNA"/>
</dbReference>
<feature type="domain" description="Helicase ATP-binding" evidence="3">
    <location>
        <begin position="111"/>
        <end position="284"/>
    </location>
</feature>
<dbReference type="InterPro" id="IPR014001">
    <property type="entry name" value="Helicase_ATP-bd"/>
</dbReference>
<accession>A0A813L330</accession>
<keyword evidence="2" id="KW-0547">Nucleotide-binding</keyword>
<gene>
    <name evidence="4" type="ORF">PGLA2088_LOCUS41951</name>
</gene>
<reference evidence="4" key="1">
    <citation type="submission" date="2021-02" db="EMBL/GenBank/DDBJ databases">
        <authorList>
            <person name="Dougan E. K."/>
            <person name="Rhodes N."/>
            <person name="Thang M."/>
            <person name="Chan C."/>
        </authorList>
    </citation>
    <scope>NUCLEOTIDE SEQUENCE</scope>
</reference>
<organism evidence="4 5">
    <name type="scientific">Polarella glacialis</name>
    <name type="common">Dinoflagellate</name>
    <dbReference type="NCBI Taxonomy" id="89957"/>
    <lineage>
        <taxon>Eukaryota</taxon>
        <taxon>Sar</taxon>
        <taxon>Alveolata</taxon>
        <taxon>Dinophyceae</taxon>
        <taxon>Suessiales</taxon>
        <taxon>Suessiaceae</taxon>
        <taxon>Polarella</taxon>
    </lineage>
</organism>
<dbReference type="GO" id="GO:0016787">
    <property type="term" value="F:hydrolase activity"/>
    <property type="evidence" value="ECO:0007669"/>
    <property type="project" value="UniProtKB-KW"/>
</dbReference>
<dbReference type="SUPFAM" id="SSF52540">
    <property type="entry name" value="P-loop containing nucleoside triphosphate hydrolases"/>
    <property type="match status" value="1"/>
</dbReference>
<feature type="non-terminal residue" evidence="4">
    <location>
        <position position="1"/>
    </location>
</feature>